<proteinExistence type="predicted"/>
<dbReference type="Proteomes" id="UP000199158">
    <property type="component" value="Unassembled WGS sequence"/>
</dbReference>
<dbReference type="OrthoDB" id="1857190at2"/>
<name>A0A1H8AWI8_9FIRM</name>
<evidence type="ECO:0008006" key="3">
    <source>
        <dbReference type="Google" id="ProtNLM"/>
    </source>
</evidence>
<dbReference type="EMBL" id="FOCG01000001">
    <property type="protein sequence ID" value="SEM75112.1"/>
    <property type="molecule type" value="Genomic_DNA"/>
</dbReference>
<organism evidence="1 2">
    <name type="scientific">Hydrogenoanaerobacterium saccharovorans</name>
    <dbReference type="NCBI Taxonomy" id="474960"/>
    <lineage>
        <taxon>Bacteria</taxon>
        <taxon>Bacillati</taxon>
        <taxon>Bacillota</taxon>
        <taxon>Clostridia</taxon>
        <taxon>Eubacteriales</taxon>
        <taxon>Oscillospiraceae</taxon>
        <taxon>Hydrogenoanaerobacterium</taxon>
    </lineage>
</organism>
<sequence length="132" mass="15379">MGVIKRSIRIDEQLANDIKCIAAEQTNKTETDIIETALKFYRDYYYMQNKTSFFNEQVIEIIQSTFRTAENSINQKTNRVLSELAIQAAVQNLILANSLDVKMKDLHVYRLKALDFLKENNRVLRMDEIIDG</sequence>
<dbReference type="STRING" id="474960.SAMN05216180_1586"/>
<gene>
    <name evidence="1" type="ORF">SAMN05216180_1586</name>
</gene>
<protein>
    <recommendedName>
        <fullName evidence="3">Ribbon-helix-helix protein, copG family</fullName>
    </recommendedName>
</protein>
<evidence type="ECO:0000313" key="2">
    <source>
        <dbReference type="Proteomes" id="UP000199158"/>
    </source>
</evidence>
<accession>A0A1H8AWI8</accession>
<keyword evidence="2" id="KW-1185">Reference proteome</keyword>
<evidence type="ECO:0000313" key="1">
    <source>
        <dbReference type="EMBL" id="SEM75112.1"/>
    </source>
</evidence>
<reference evidence="1 2" key="1">
    <citation type="submission" date="2016-10" db="EMBL/GenBank/DDBJ databases">
        <authorList>
            <person name="de Groot N.N."/>
        </authorList>
    </citation>
    <scope>NUCLEOTIDE SEQUENCE [LARGE SCALE GENOMIC DNA]</scope>
    <source>
        <strain evidence="1 2">CGMCC 1.5070</strain>
    </source>
</reference>
<dbReference type="RefSeq" id="WP_092753343.1">
    <property type="nucleotide sequence ID" value="NZ_FOCG01000001.1"/>
</dbReference>
<dbReference type="AlphaFoldDB" id="A0A1H8AWI8"/>